<dbReference type="EMBL" id="JARKNE010000007">
    <property type="protein sequence ID" value="KAK5819396.1"/>
    <property type="molecule type" value="Genomic_DNA"/>
</dbReference>
<dbReference type="Proteomes" id="UP001358586">
    <property type="component" value="Chromosome 7"/>
</dbReference>
<feature type="region of interest" description="Disordered" evidence="1">
    <location>
        <begin position="30"/>
        <end position="61"/>
    </location>
</feature>
<proteinExistence type="predicted"/>
<name>A0ABR0PDL5_GOSAR</name>
<evidence type="ECO:0000313" key="2">
    <source>
        <dbReference type="EMBL" id="KAK5819396.1"/>
    </source>
</evidence>
<protein>
    <submittedName>
        <fullName evidence="2">Uncharacterized protein</fullName>
    </submittedName>
</protein>
<accession>A0ABR0PDL5</accession>
<comment type="caution">
    <text evidence="2">The sequence shown here is derived from an EMBL/GenBank/DDBJ whole genome shotgun (WGS) entry which is preliminary data.</text>
</comment>
<feature type="compositionally biased region" description="Basic and acidic residues" evidence="1">
    <location>
        <begin position="39"/>
        <end position="53"/>
    </location>
</feature>
<organism evidence="2 3">
    <name type="scientific">Gossypium arboreum</name>
    <name type="common">Tree cotton</name>
    <name type="synonym">Gossypium nanking</name>
    <dbReference type="NCBI Taxonomy" id="29729"/>
    <lineage>
        <taxon>Eukaryota</taxon>
        <taxon>Viridiplantae</taxon>
        <taxon>Streptophyta</taxon>
        <taxon>Embryophyta</taxon>
        <taxon>Tracheophyta</taxon>
        <taxon>Spermatophyta</taxon>
        <taxon>Magnoliopsida</taxon>
        <taxon>eudicotyledons</taxon>
        <taxon>Gunneridae</taxon>
        <taxon>Pentapetalae</taxon>
        <taxon>rosids</taxon>
        <taxon>malvids</taxon>
        <taxon>Malvales</taxon>
        <taxon>Malvaceae</taxon>
        <taxon>Malvoideae</taxon>
        <taxon>Gossypium</taxon>
    </lineage>
</organism>
<evidence type="ECO:0000256" key="1">
    <source>
        <dbReference type="SAM" id="MobiDB-lite"/>
    </source>
</evidence>
<keyword evidence="3" id="KW-1185">Reference proteome</keyword>
<gene>
    <name evidence="2" type="ORF">PVK06_024394</name>
</gene>
<sequence length="115" mass="12934">MARYLDTRSNEAIVTTFMVSQRVEAIQWSNRSSDSFEGETNKKKEANEKRNDEGEATNGETLVGGDAISHVEATKDADFFGTSRVGLRLRVTLKEYTILRASTRRWTPELVSCSI</sequence>
<evidence type="ECO:0000313" key="3">
    <source>
        <dbReference type="Proteomes" id="UP001358586"/>
    </source>
</evidence>
<reference evidence="2 3" key="1">
    <citation type="submission" date="2023-03" db="EMBL/GenBank/DDBJ databases">
        <title>WGS of Gossypium arboreum.</title>
        <authorList>
            <person name="Yu D."/>
        </authorList>
    </citation>
    <scope>NUCLEOTIDE SEQUENCE [LARGE SCALE GENOMIC DNA]</scope>
    <source>
        <tissue evidence="2">Leaf</tissue>
    </source>
</reference>